<dbReference type="PIRSF" id="PIRSF020632">
    <property type="entry name" value="YeaR"/>
    <property type="match status" value="1"/>
</dbReference>
<dbReference type="KEGG" id="pgz:C2E15_05355"/>
<dbReference type="SUPFAM" id="SSF51197">
    <property type="entry name" value="Clavaminate synthase-like"/>
    <property type="match status" value="1"/>
</dbReference>
<name>A0A1X1DJ67_9GAMM</name>
<reference evidence="2 3" key="1">
    <citation type="submission" date="2018-01" db="EMBL/GenBank/DDBJ databases">
        <title>Complete and assembled Genome of Pantoea gaviniae DSM22758T.</title>
        <authorList>
            <person name="Stevens M.J.A."/>
            <person name="Zurfluh K."/>
            <person name="Stephan R."/>
        </authorList>
    </citation>
    <scope>NUCLEOTIDE SEQUENCE [LARGE SCALE GENOMIC DNA]</scope>
    <source>
        <strain evidence="2 3">DSM 22758</strain>
    </source>
</reference>
<evidence type="ECO:0000313" key="3">
    <source>
        <dbReference type="Proteomes" id="UP000238365"/>
    </source>
</evidence>
<dbReference type="OrthoDB" id="6506618at2"/>
<organism evidence="2 3">
    <name type="scientific">Mixta gaviniae</name>
    <dbReference type="NCBI Taxonomy" id="665914"/>
    <lineage>
        <taxon>Bacteria</taxon>
        <taxon>Pseudomonadati</taxon>
        <taxon>Pseudomonadota</taxon>
        <taxon>Gammaproteobacteria</taxon>
        <taxon>Enterobacterales</taxon>
        <taxon>Erwiniaceae</taxon>
        <taxon>Mixta</taxon>
    </lineage>
</organism>
<dbReference type="Gene3D" id="2.60.120.10">
    <property type="entry name" value="Jelly Rolls"/>
    <property type="match status" value="1"/>
</dbReference>
<dbReference type="InterPro" id="IPR014710">
    <property type="entry name" value="RmlC-like_jellyroll"/>
</dbReference>
<gene>
    <name evidence="2" type="ORF">C2E15_05355</name>
</gene>
<dbReference type="Proteomes" id="UP000238365">
    <property type="component" value="Chromosome"/>
</dbReference>
<protein>
    <submittedName>
        <fullName evidence="2">Cytoplasmic protein</fullName>
    </submittedName>
</protein>
<dbReference type="InterPro" id="IPR015392">
    <property type="entry name" value="TehB/YeaR-like_dom"/>
</dbReference>
<accession>A0A1X1DJ67</accession>
<feature type="domain" description="TehB/YeaR-like" evidence="1">
    <location>
        <begin position="13"/>
        <end position="94"/>
    </location>
</feature>
<dbReference type="InterPro" id="IPR014510">
    <property type="entry name" value="Tellurite-R_YeaR"/>
</dbReference>
<proteinExistence type="predicted"/>
<dbReference type="Pfam" id="PF09313">
    <property type="entry name" value="TehB-like"/>
    <property type="match status" value="1"/>
</dbReference>
<sequence length="119" mass="13612">MAHRIPKHFVHTRSTPFWDKESVPRALLTHHNTKKGVYGRLSVMQGAVKYYGFANEHDATPEIEVVIEAGHFGISPPQYWHHVEVLTDDTYFNIDFFADPQEELQGKGIGQVVNTHKSE</sequence>
<dbReference type="AlphaFoldDB" id="A0A1X1DJ67"/>
<dbReference type="RefSeq" id="WP_104956449.1">
    <property type="nucleotide sequence ID" value="NZ_CP026377.1"/>
</dbReference>
<evidence type="ECO:0000313" key="2">
    <source>
        <dbReference type="EMBL" id="AUX92559.1"/>
    </source>
</evidence>
<dbReference type="EMBL" id="CP026377">
    <property type="protein sequence ID" value="AUX92559.1"/>
    <property type="molecule type" value="Genomic_DNA"/>
</dbReference>
<keyword evidence="3" id="KW-1185">Reference proteome</keyword>
<evidence type="ECO:0000259" key="1">
    <source>
        <dbReference type="Pfam" id="PF09313"/>
    </source>
</evidence>